<proteinExistence type="predicted"/>
<dbReference type="InterPro" id="IPR051135">
    <property type="entry name" value="Gal/GlcNAc/GalNAc_ST"/>
</dbReference>
<dbReference type="AlphaFoldDB" id="A0A8S4PDF8"/>
<gene>
    <name evidence="1" type="ORF">OFUS_LOCUS17378</name>
</gene>
<comment type="caution">
    <text evidence="1">The sequence shown here is derived from an EMBL/GenBank/DDBJ whole genome shotgun (WGS) entry which is preliminary data.</text>
</comment>
<dbReference type="Proteomes" id="UP000749559">
    <property type="component" value="Unassembled WGS sequence"/>
</dbReference>
<dbReference type="SUPFAM" id="SSF52540">
    <property type="entry name" value="P-loop containing nucleoside triphosphate hydrolases"/>
    <property type="match status" value="1"/>
</dbReference>
<evidence type="ECO:0000313" key="1">
    <source>
        <dbReference type="EMBL" id="CAH1792416.1"/>
    </source>
</evidence>
<sequence>MMGRFRYRREINAMLLLISLVAMTTMLKSTKKELTMSTNQSWKTTPITNIIPIYSQNNSSYHIIGVNTMEQKTTTIIPQQGSNLIENMTITEPEKNTVKQQREIDVMATMTTQSNNKDNYSRMSAWSESDWTQWYDKMNETFNREMKGRKAIMKGCYMGANPKECFMKNNLFWPNKTQVSRVETPMLDGCKNSRRMLILHSYERTGSTYFGRLFKDHPGIFYLFEPYRQLEMIYKIMKYPRTNQPEPDMVRKEEKTLMDYRNCELQNLIAFTDKILTTGVNGYYVSSNMHPFFDCIKAYHNMQHDNMTRSAHYRLCINIAKNICEDETKTKVLLTKTVRGTMEGVASFLANQKCTNNIKVIHLVRDPRAMFNSWYSASWSGLKNLSRELLQEKVHQMCSRIFKDIIIRKDLERIYPDMFMQVRYEDLAKYTHKTMIDMFTFLGERMRYSDLSGMTGRGSNASHPYKYPQSGVMQLNLTNRIDELCYPFYIEAGYIPVTDKILTWMDAYHLVVQNENENNFYLM</sequence>
<dbReference type="GO" id="GO:0001517">
    <property type="term" value="F:N-acetylglucosamine 6-O-sulfotransferase activity"/>
    <property type="evidence" value="ECO:0007669"/>
    <property type="project" value="TreeGrafter"/>
</dbReference>
<evidence type="ECO:0000313" key="2">
    <source>
        <dbReference type="Proteomes" id="UP000749559"/>
    </source>
</evidence>
<dbReference type="GO" id="GO:0006044">
    <property type="term" value="P:N-acetylglucosamine metabolic process"/>
    <property type="evidence" value="ECO:0007669"/>
    <property type="project" value="TreeGrafter"/>
</dbReference>
<dbReference type="Pfam" id="PF13469">
    <property type="entry name" value="Sulfotransfer_3"/>
    <property type="match status" value="1"/>
</dbReference>
<dbReference type="EMBL" id="CAIIXF020000008">
    <property type="protein sequence ID" value="CAH1792416.1"/>
    <property type="molecule type" value="Genomic_DNA"/>
</dbReference>
<dbReference type="PANTHER" id="PTHR10704">
    <property type="entry name" value="CARBOHYDRATE SULFOTRANSFERASE"/>
    <property type="match status" value="1"/>
</dbReference>
<reference evidence="1" key="1">
    <citation type="submission" date="2022-03" db="EMBL/GenBank/DDBJ databases">
        <authorList>
            <person name="Martin C."/>
        </authorList>
    </citation>
    <scope>NUCLEOTIDE SEQUENCE</scope>
</reference>
<protein>
    <submittedName>
        <fullName evidence="1">Uncharacterized protein</fullName>
    </submittedName>
</protein>
<dbReference type="OrthoDB" id="6156372at2759"/>
<dbReference type="Gene3D" id="3.40.50.300">
    <property type="entry name" value="P-loop containing nucleotide triphosphate hydrolases"/>
    <property type="match status" value="1"/>
</dbReference>
<dbReference type="PANTHER" id="PTHR10704:SF44">
    <property type="entry name" value="LD35051P-RELATED"/>
    <property type="match status" value="1"/>
</dbReference>
<dbReference type="InterPro" id="IPR027417">
    <property type="entry name" value="P-loop_NTPase"/>
</dbReference>
<name>A0A8S4PDF8_OWEFU</name>
<keyword evidence="2" id="KW-1185">Reference proteome</keyword>
<organism evidence="1 2">
    <name type="scientific">Owenia fusiformis</name>
    <name type="common">Polychaete worm</name>
    <dbReference type="NCBI Taxonomy" id="6347"/>
    <lineage>
        <taxon>Eukaryota</taxon>
        <taxon>Metazoa</taxon>
        <taxon>Spiralia</taxon>
        <taxon>Lophotrochozoa</taxon>
        <taxon>Annelida</taxon>
        <taxon>Polychaeta</taxon>
        <taxon>Sedentaria</taxon>
        <taxon>Canalipalpata</taxon>
        <taxon>Sabellida</taxon>
        <taxon>Oweniida</taxon>
        <taxon>Oweniidae</taxon>
        <taxon>Owenia</taxon>
    </lineage>
</organism>
<dbReference type="GO" id="GO:0006790">
    <property type="term" value="P:sulfur compound metabolic process"/>
    <property type="evidence" value="ECO:0007669"/>
    <property type="project" value="TreeGrafter"/>
</dbReference>
<accession>A0A8S4PDF8</accession>